<evidence type="ECO:0000256" key="1">
    <source>
        <dbReference type="SAM" id="MobiDB-lite"/>
    </source>
</evidence>
<name>A0A0M3JHM5_ANISI</name>
<feature type="region of interest" description="Disordered" evidence="1">
    <location>
        <begin position="67"/>
        <end position="86"/>
    </location>
</feature>
<proteinExistence type="predicted"/>
<reference evidence="2 3" key="2">
    <citation type="submission" date="2018-11" db="EMBL/GenBank/DDBJ databases">
        <authorList>
            <consortium name="Pathogen Informatics"/>
        </authorList>
    </citation>
    <scope>NUCLEOTIDE SEQUENCE [LARGE SCALE GENOMIC DNA]</scope>
</reference>
<dbReference type="WBParaSite" id="ASIM_0000713901-mRNA-1">
    <property type="protein sequence ID" value="ASIM_0000713901-mRNA-1"/>
    <property type="gene ID" value="ASIM_0000713901"/>
</dbReference>
<sequence>MLREGGGGCRFLICERLGFACVYVCMCDLKSVRQSGGRIEWHMPMYLHPSRSDTRMLGIFVHPSYILPPSSSSSSSLSSYYPDKRA</sequence>
<dbReference type="EMBL" id="UYRR01015808">
    <property type="protein sequence ID" value="VDK28083.1"/>
    <property type="molecule type" value="Genomic_DNA"/>
</dbReference>
<gene>
    <name evidence="2" type="ORF">ASIM_LOCUS6907</name>
</gene>
<organism evidence="4">
    <name type="scientific">Anisakis simplex</name>
    <name type="common">Herring worm</name>
    <dbReference type="NCBI Taxonomy" id="6269"/>
    <lineage>
        <taxon>Eukaryota</taxon>
        <taxon>Metazoa</taxon>
        <taxon>Ecdysozoa</taxon>
        <taxon>Nematoda</taxon>
        <taxon>Chromadorea</taxon>
        <taxon>Rhabditida</taxon>
        <taxon>Spirurina</taxon>
        <taxon>Ascaridomorpha</taxon>
        <taxon>Ascaridoidea</taxon>
        <taxon>Anisakidae</taxon>
        <taxon>Anisakis</taxon>
        <taxon>Anisakis simplex complex</taxon>
    </lineage>
</organism>
<protein>
    <submittedName>
        <fullName evidence="4">Secreted protein</fullName>
    </submittedName>
</protein>
<accession>A0A0M3JHM5</accession>
<evidence type="ECO:0000313" key="4">
    <source>
        <dbReference type="WBParaSite" id="ASIM_0000713901-mRNA-1"/>
    </source>
</evidence>
<dbReference type="AlphaFoldDB" id="A0A0M3JHM5"/>
<keyword evidence="3" id="KW-1185">Reference proteome</keyword>
<evidence type="ECO:0000313" key="3">
    <source>
        <dbReference type="Proteomes" id="UP000267096"/>
    </source>
</evidence>
<evidence type="ECO:0000313" key="2">
    <source>
        <dbReference type="EMBL" id="VDK28083.1"/>
    </source>
</evidence>
<dbReference type="Proteomes" id="UP000267096">
    <property type="component" value="Unassembled WGS sequence"/>
</dbReference>
<reference evidence="4" key="1">
    <citation type="submission" date="2017-02" db="UniProtKB">
        <authorList>
            <consortium name="WormBaseParasite"/>
        </authorList>
    </citation>
    <scope>IDENTIFICATION</scope>
</reference>